<gene>
    <name evidence="2" type="ORF">ACFL27_16495</name>
</gene>
<name>A0ABV6Z034_UNCC1</name>
<dbReference type="SUPFAM" id="SSF53649">
    <property type="entry name" value="Alkaline phosphatase-like"/>
    <property type="match status" value="1"/>
</dbReference>
<dbReference type="Gene3D" id="3.40.720.10">
    <property type="entry name" value="Alkaline Phosphatase, subunit A"/>
    <property type="match status" value="1"/>
</dbReference>
<dbReference type="Proteomes" id="UP001594351">
    <property type="component" value="Unassembled WGS sequence"/>
</dbReference>
<proteinExistence type="predicted"/>
<evidence type="ECO:0000313" key="3">
    <source>
        <dbReference type="Proteomes" id="UP001594351"/>
    </source>
</evidence>
<dbReference type="InterPro" id="IPR017850">
    <property type="entry name" value="Alkaline_phosphatase_core_sf"/>
</dbReference>
<dbReference type="CDD" id="cd16148">
    <property type="entry name" value="sulfatase_like"/>
    <property type="match status" value="1"/>
</dbReference>
<dbReference type="PANTHER" id="PTHR43751:SF3">
    <property type="entry name" value="SULFATASE N-TERMINAL DOMAIN-CONTAINING PROTEIN"/>
    <property type="match status" value="1"/>
</dbReference>
<protein>
    <submittedName>
        <fullName evidence="2">Sulfatase</fullName>
    </submittedName>
</protein>
<keyword evidence="3" id="KW-1185">Reference proteome</keyword>
<dbReference type="EMBL" id="JBHPBY010000225">
    <property type="protein sequence ID" value="MFC1851792.1"/>
    <property type="molecule type" value="Genomic_DNA"/>
</dbReference>
<evidence type="ECO:0000313" key="2">
    <source>
        <dbReference type="EMBL" id="MFC1851792.1"/>
    </source>
</evidence>
<dbReference type="InterPro" id="IPR052701">
    <property type="entry name" value="GAG_Ulvan_Degrading_Sulfatases"/>
</dbReference>
<comment type="caution">
    <text evidence="2">The sequence shown here is derived from an EMBL/GenBank/DDBJ whole genome shotgun (WGS) entry which is preliminary data.</text>
</comment>
<dbReference type="Pfam" id="PF00884">
    <property type="entry name" value="Sulfatase"/>
    <property type="match status" value="1"/>
</dbReference>
<dbReference type="PANTHER" id="PTHR43751">
    <property type="entry name" value="SULFATASE"/>
    <property type="match status" value="1"/>
</dbReference>
<reference evidence="2 3" key="1">
    <citation type="submission" date="2024-09" db="EMBL/GenBank/DDBJ databases">
        <title>Laminarin stimulates single cell rates of sulfate reduction while oxygen inhibits transcriptomic activity in coastal marine sediment.</title>
        <authorList>
            <person name="Lindsay M."/>
            <person name="Orcutt B."/>
            <person name="Emerson D."/>
            <person name="Stepanauskas R."/>
            <person name="D'Angelo T."/>
        </authorList>
    </citation>
    <scope>NUCLEOTIDE SEQUENCE [LARGE SCALE GENOMIC DNA]</scope>
    <source>
        <strain evidence="2">SAG AM-311-K15</strain>
    </source>
</reference>
<accession>A0ABV6Z034</accession>
<feature type="domain" description="Sulfatase N-terminal" evidence="1">
    <location>
        <begin position="39"/>
        <end position="346"/>
    </location>
</feature>
<sequence length="483" mass="56767">MKKLFFIFSLGFLVIICFFLFLFPRSQFPRTGQNIADAPNIVIYVIDTLRWDKVSAYGCPQSISPEIDYLSKQSTLYVNAFSTSCWTIPAHASLFTGLYSQQHQTNQLDIYLPDPKTTLAEKLKQAGYQTAAFVNNSLIGRNTNFLQGFDHAYEAFRDEEPQAVVPVQDPFKHDVLSTVVKWLHQYKPPEPYFIFINTIEPHLPYTAPHPFRKIFLSTAEAKKNWDHTYKMFAENFLKIKPFSDQWKAVMPKLYAAEVRFIDYHLGRFLRELKLNRIGRETLFILLSDHGETLFQRHEYQMDHQFHLHDEVIRIPLIINFPRYMSKNDMRLPKVSLIDIYPTIMHLIREPVQSEIRGKNLLAPDYGHELIFTEYYKPDFSVNYFFSQGYELDDKYKCSLFSVQNDEFKMIKRTKGNDEFFDLKQDSAELNNLISMPHYELKKNELSETYKSFRLLQAAEKSGTQPVQFDDKTKACLRELGYLQ</sequence>
<dbReference type="InterPro" id="IPR000917">
    <property type="entry name" value="Sulfatase_N"/>
</dbReference>
<evidence type="ECO:0000259" key="1">
    <source>
        <dbReference type="Pfam" id="PF00884"/>
    </source>
</evidence>
<organism evidence="2 3">
    <name type="scientific">candidate division CSSED10-310 bacterium</name>
    <dbReference type="NCBI Taxonomy" id="2855610"/>
    <lineage>
        <taxon>Bacteria</taxon>
        <taxon>Bacteria division CSSED10-310</taxon>
    </lineage>
</organism>